<feature type="chain" id="PRO_5045128460" evidence="12">
    <location>
        <begin position="37"/>
        <end position="1300"/>
    </location>
</feature>
<sequence length="1300" mass="141747">MMPHRSRKGARQDTRRSSAAYVAFAALLAATVPAQAQAPADVRTSGGSAANNLVEQAQFWQQQGHPERALQAYERLLAVEPNNLDALSGAVETAAVSNQTAAAQRHLQQFRRIAPQDARLTRLGDLVRLLNDDAEALAAARALAAAGRGAESVERYRQVFRDGRVPAALSSEYYQVLASSSEAGYREAVQALNRQVAAAPNDTRLALTYAQILTYREDTRAEGVDRLQQLARRPAMREPARQAWRQALLWLGDEAETAVRVQAYLSAFPGDRELEAKLQAAQGGIAPGPEARIVGWAEIDRRDYAEAERRFNAALALDENDAEAVLGLAVLRKIQNRMDEARRLLERAVALAPDRAAEFTRSVGDLRPYSTRATGTGGGGYVSPPTAQGWRALQRGDLDAADRLARQGLSARGQQRLDAELILGQVALQRRDYGTAETRFRNALGLRPSLRDAQTGLYFALTGQGRIAEADALQREAGLTIAGAGEARAIVMRDRALLLDDPEARLEALRRALAQDPGNAWVRLDVVRQLRAMDRLDEARALQAQMEQDTSADSSTAAALLAAEDERYGTVLTLLDRIPVRLRNSDTNRLLANARREAEVRQVEYQVREGRPGAREALLALAGRRDPSFASGPAAVRAFARLGDSYGAGLAARAALVANPMTTAQNRIDLASALLEADRMEDAAALANPLAADTSLPVETRRELARVMEQGAVQQADALNAREAPEEAYQALRPNLEAQPTSVPLNMALVRLYVGARRFAEARELVQAVLERDPRNLQARLALIDVATAEGNFREADALLTETAFFHPNDSQVLMAESRVARARGDYVRTLQVLERVAARRLDHLRQSGQIVEADQTARAFSPTRRGTTSGLTDRTSIQIAEELVRARDEAATWLQAGVQIQSRTGDAGLSRATTTVVPVEVSTPVPGIGGRVVVGLDTVSMNAGRLANNLAAGRQFGTNPLLPQSEFRRPNAAVDGAALRLTYLRNNFRADIGSTPLGFANPTVVGGVEVVPRINEQFRVRMTFERRAMTDSILSYAGQRERNWPTNWGGVVRTGGRVQLEYTPGGRWGAYAGVGGYSIDGQNVQSNKRIEASVGAYYNVLRNRNQSLTLGVGGFYTGYDHNLSGFTFGHGGYFSPQQSLQGQVQAEYIGHWGDWSFRTVGGAGYQAYRTSSSAVFPTNAAMQAQLEQAAALDSSLATRVAGYRSTGPTGSIFANLEYALTPNLRLGAAGRYERVGNWDEAAGFFYLRWRLDQPRADLQPFYDGAAYPRPNVNDPIQSSYRQGRPEWVQLPQGSTRPVW</sequence>
<keyword evidence="7" id="KW-0135">Cellulose biosynthesis</keyword>
<dbReference type="SUPFAM" id="SSF48452">
    <property type="entry name" value="TPR-like"/>
    <property type="match status" value="3"/>
</dbReference>
<evidence type="ECO:0000313" key="14">
    <source>
        <dbReference type="EMBL" id="MBS7809926.1"/>
    </source>
</evidence>
<comment type="subcellular location">
    <subcellularLocation>
        <location evidence="1">Cell outer membrane</location>
        <topology evidence="1">Peripheral membrane protein</topology>
    </subcellularLocation>
</comment>
<keyword evidence="8" id="KW-0472">Membrane</keyword>
<keyword evidence="6 10" id="KW-0802">TPR repeat</keyword>
<keyword evidence="15" id="KW-1185">Reference proteome</keyword>
<name>A0ABS5Q8F0_9PROT</name>
<evidence type="ECO:0000256" key="10">
    <source>
        <dbReference type="PROSITE-ProRule" id="PRU00339"/>
    </source>
</evidence>
<dbReference type="InterPro" id="IPR003921">
    <property type="entry name" value="Cell_synth_C"/>
</dbReference>
<evidence type="ECO:0000256" key="7">
    <source>
        <dbReference type="ARBA" id="ARBA00022916"/>
    </source>
</evidence>
<keyword evidence="4 12" id="KW-0732">Signal</keyword>
<dbReference type="Proteomes" id="UP000766336">
    <property type="component" value="Unassembled WGS sequence"/>
</dbReference>
<dbReference type="PANTHER" id="PTHR12558:SF13">
    <property type="entry name" value="CELL DIVISION CYCLE PROTEIN 27 HOMOLOG"/>
    <property type="match status" value="1"/>
</dbReference>
<evidence type="ECO:0000256" key="12">
    <source>
        <dbReference type="SAM" id="SignalP"/>
    </source>
</evidence>
<feature type="signal peptide" evidence="12">
    <location>
        <begin position="1"/>
        <end position="36"/>
    </location>
</feature>
<dbReference type="SUPFAM" id="SSF56935">
    <property type="entry name" value="Porins"/>
    <property type="match status" value="1"/>
</dbReference>
<dbReference type="Gene3D" id="1.25.40.10">
    <property type="entry name" value="Tetratricopeptide repeat domain"/>
    <property type="match status" value="4"/>
</dbReference>
<evidence type="ECO:0000256" key="2">
    <source>
        <dbReference type="ARBA" id="ARBA00005186"/>
    </source>
</evidence>
<evidence type="ECO:0000256" key="9">
    <source>
        <dbReference type="ARBA" id="ARBA00023237"/>
    </source>
</evidence>
<evidence type="ECO:0000313" key="15">
    <source>
        <dbReference type="Proteomes" id="UP000766336"/>
    </source>
</evidence>
<evidence type="ECO:0000256" key="11">
    <source>
        <dbReference type="SAM" id="MobiDB-lite"/>
    </source>
</evidence>
<feature type="region of interest" description="Disordered" evidence="11">
    <location>
        <begin position="1274"/>
        <end position="1300"/>
    </location>
</feature>
<feature type="repeat" description="TPR" evidence="10">
    <location>
        <begin position="322"/>
        <end position="355"/>
    </location>
</feature>
<feature type="repeat" description="TPR" evidence="10">
    <location>
        <begin position="417"/>
        <end position="450"/>
    </location>
</feature>
<protein>
    <submittedName>
        <fullName evidence="14">BCSC C-terminal domain-containing protein</fullName>
    </submittedName>
</protein>
<dbReference type="Pfam" id="PF14559">
    <property type="entry name" value="TPR_19"/>
    <property type="match status" value="3"/>
</dbReference>
<dbReference type="InterPro" id="IPR019734">
    <property type="entry name" value="TPR_rpt"/>
</dbReference>
<reference evidence="14 15" key="1">
    <citation type="submission" date="2021-05" db="EMBL/GenBank/DDBJ databases">
        <title>Roseococcus sp. XZZS9, whole genome shotgun sequencing project.</title>
        <authorList>
            <person name="Zhao G."/>
            <person name="Shen L."/>
        </authorList>
    </citation>
    <scope>NUCLEOTIDE SEQUENCE [LARGE SCALE GENOMIC DNA]</scope>
    <source>
        <strain evidence="14 15">XZZS9</strain>
    </source>
</reference>
<dbReference type="PROSITE" id="PS50005">
    <property type="entry name" value="TPR"/>
    <property type="match status" value="3"/>
</dbReference>
<comment type="similarity">
    <text evidence="3">Belongs to the AcsC/BcsC family.</text>
</comment>
<dbReference type="InterPro" id="IPR008410">
    <property type="entry name" value="BCSC_C"/>
</dbReference>
<feature type="repeat" description="TPR" evidence="10">
    <location>
        <begin position="50"/>
        <end position="83"/>
    </location>
</feature>
<dbReference type="InterPro" id="IPR011990">
    <property type="entry name" value="TPR-like_helical_dom_sf"/>
</dbReference>
<gene>
    <name evidence="14" type="ORF">KHU32_03190</name>
</gene>
<accession>A0ABS5Q8F0</accession>
<feature type="domain" description="Cellulose synthase operon C C-terminal" evidence="13">
    <location>
        <begin position="912"/>
        <end position="1252"/>
    </location>
</feature>
<organism evidence="14 15">
    <name type="scientific">Roseococcus pinisoli</name>
    <dbReference type="NCBI Taxonomy" id="2835040"/>
    <lineage>
        <taxon>Bacteria</taxon>
        <taxon>Pseudomonadati</taxon>
        <taxon>Pseudomonadota</taxon>
        <taxon>Alphaproteobacteria</taxon>
        <taxon>Acetobacterales</taxon>
        <taxon>Roseomonadaceae</taxon>
        <taxon>Roseococcus</taxon>
    </lineage>
</organism>
<dbReference type="PANTHER" id="PTHR12558">
    <property type="entry name" value="CELL DIVISION CYCLE 16,23,27"/>
    <property type="match status" value="1"/>
</dbReference>
<proteinExistence type="inferred from homology"/>
<dbReference type="RefSeq" id="WP_213668578.1">
    <property type="nucleotide sequence ID" value="NZ_JAHCDA010000001.1"/>
</dbReference>
<dbReference type="Pfam" id="PF05420">
    <property type="entry name" value="BCSC_C"/>
    <property type="match status" value="1"/>
</dbReference>
<dbReference type="SMART" id="SM00028">
    <property type="entry name" value="TPR"/>
    <property type="match status" value="5"/>
</dbReference>
<evidence type="ECO:0000256" key="4">
    <source>
        <dbReference type="ARBA" id="ARBA00022729"/>
    </source>
</evidence>
<evidence type="ECO:0000256" key="8">
    <source>
        <dbReference type="ARBA" id="ARBA00023136"/>
    </source>
</evidence>
<keyword evidence="9" id="KW-0998">Cell outer membrane</keyword>
<evidence type="ECO:0000256" key="6">
    <source>
        <dbReference type="ARBA" id="ARBA00022803"/>
    </source>
</evidence>
<evidence type="ECO:0000256" key="1">
    <source>
        <dbReference type="ARBA" id="ARBA00004339"/>
    </source>
</evidence>
<comment type="pathway">
    <text evidence="2">Glycan metabolism; bacterial cellulose biosynthesis.</text>
</comment>
<evidence type="ECO:0000259" key="13">
    <source>
        <dbReference type="Pfam" id="PF05420"/>
    </source>
</evidence>
<evidence type="ECO:0000256" key="5">
    <source>
        <dbReference type="ARBA" id="ARBA00022737"/>
    </source>
</evidence>
<evidence type="ECO:0000256" key="3">
    <source>
        <dbReference type="ARBA" id="ARBA00005886"/>
    </source>
</evidence>
<dbReference type="EMBL" id="JAHCDA010000001">
    <property type="protein sequence ID" value="MBS7809926.1"/>
    <property type="molecule type" value="Genomic_DNA"/>
</dbReference>
<dbReference type="PRINTS" id="PR01441">
    <property type="entry name" value="CELLSNTHASEC"/>
</dbReference>
<comment type="caution">
    <text evidence="14">The sequence shown here is derived from an EMBL/GenBank/DDBJ whole genome shotgun (WGS) entry which is preliminary data.</text>
</comment>
<keyword evidence="5" id="KW-0677">Repeat</keyword>